<dbReference type="InterPro" id="IPR043502">
    <property type="entry name" value="DNA/RNA_pol_sf"/>
</dbReference>
<dbReference type="Gene3D" id="3.10.10.10">
    <property type="entry name" value="HIV Type 1 Reverse Transcriptase, subunit A, domain 1"/>
    <property type="match status" value="1"/>
</dbReference>
<organism evidence="1 2">
    <name type="scientific">Solanum verrucosum</name>
    <dbReference type="NCBI Taxonomy" id="315347"/>
    <lineage>
        <taxon>Eukaryota</taxon>
        <taxon>Viridiplantae</taxon>
        <taxon>Streptophyta</taxon>
        <taxon>Embryophyta</taxon>
        <taxon>Tracheophyta</taxon>
        <taxon>Spermatophyta</taxon>
        <taxon>Magnoliopsida</taxon>
        <taxon>eudicotyledons</taxon>
        <taxon>Gunneridae</taxon>
        <taxon>Pentapetalae</taxon>
        <taxon>asterids</taxon>
        <taxon>lamiids</taxon>
        <taxon>Solanales</taxon>
        <taxon>Solanaceae</taxon>
        <taxon>Solanoideae</taxon>
        <taxon>Solaneae</taxon>
        <taxon>Solanum</taxon>
    </lineage>
</organism>
<protein>
    <submittedName>
        <fullName evidence="1">Uncharacterized protein</fullName>
    </submittedName>
</protein>
<dbReference type="PANTHER" id="PTHR15503">
    <property type="entry name" value="LDOC1 RELATED"/>
    <property type="match status" value="1"/>
</dbReference>
<gene>
    <name evidence="1" type="ORF">MTR67_018440</name>
</gene>
<evidence type="ECO:0000313" key="1">
    <source>
        <dbReference type="EMBL" id="WMV25055.1"/>
    </source>
</evidence>
<dbReference type="SUPFAM" id="SSF56672">
    <property type="entry name" value="DNA/RNA polymerases"/>
    <property type="match status" value="1"/>
</dbReference>
<dbReference type="EMBL" id="CP133615">
    <property type="protein sequence ID" value="WMV25055.1"/>
    <property type="molecule type" value="Genomic_DNA"/>
</dbReference>
<dbReference type="PANTHER" id="PTHR15503:SF45">
    <property type="entry name" value="RNA-DIRECTED DNA POLYMERASE HOMOLOG"/>
    <property type="match status" value="1"/>
</dbReference>
<dbReference type="InterPro" id="IPR032567">
    <property type="entry name" value="RTL1-rel"/>
</dbReference>
<evidence type="ECO:0000313" key="2">
    <source>
        <dbReference type="Proteomes" id="UP001234989"/>
    </source>
</evidence>
<proteinExistence type="predicted"/>
<name>A0AAF0QMD0_SOLVR</name>
<keyword evidence="2" id="KW-1185">Reference proteome</keyword>
<accession>A0AAF0QMD0</accession>
<dbReference type="Proteomes" id="UP001234989">
    <property type="component" value="Chromosome 4"/>
</dbReference>
<reference evidence="1" key="1">
    <citation type="submission" date="2023-08" db="EMBL/GenBank/DDBJ databases">
        <title>A de novo genome assembly of Solanum verrucosum Schlechtendal, a Mexican diploid species geographically isolated from the other diploid A-genome species in potato relatives.</title>
        <authorList>
            <person name="Hosaka K."/>
        </authorList>
    </citation>
    <scope>NUCLEOTIDE SEQUENCE</scope>
    <source>
        <tissue evidence="1">Young leaves</tissue>
    </source>
</reference>
<dbReference type="AlphaFoldDB" id="A0AAF0QMD0"/>
<sequence>MLDSECSCRIMGMDNSTQRLKDTSHLKTARLIGFIWNYGHQQLNSRTLWVPSPDVRDLFLLLISKLVKDCRGSLLEEAVPEVFVEAPSNGRGRARARGCARGVAPGRGCAGGVAAVKVCMVGVHGVGFVALQDYFILWSMREESHLRFESMTKVGVSVSEYEAHFCELFRHVMTIVPDEVERVCSFVKGLNFSVSSYVFKVARESSSFNCIGSTSNEAKLMVLEEFGGPKRAYFSGQFSCASSGGTGSHRGSCSFQCHGPVYDSMQVAKSGSQPEDIMVFDEVAMTHSRPQHSLSAVPDRDSAPLTRGRVEWTGASDSYPSKVISFIKAQRLVDRGCLSYLTLIQDTSVESSLMDSVPVAREFIDVFLSDLPSVPQDRDIDFSIDLGPGTKPIFIHPYRMAQVELKESKDQLKDFLSKRFIHPSVSQCGAPVLFMKEGKWIHEDVY</sequence>